<proteinExistence type="predicted"/>
<dbReference type="EMBL" id="DF820465">
    <property type="protein sequence ID" value="GAK56695.1"/>
    <property type="molecule type" value="Genomic_DNA"/>
</dbReference>
<dbReference type="InterPro" id="IPR043129">
    <property type="entry name" value="ATPase_NBD"/>
</dbReference>
<evidence type="ECO:0000313" key="4">
    <source>
        <dbReference type="Proteomes" id="UP000030661"/>
    </source>
</evidence>
<dbReference type="eggNOG" id="COG0145">
    <property type="taxonomic scope" value="Bacteria"/>
</dbReference>
<evidence type="ECO:0000259" key="2">
    <source>
        <dbReference type="Pfam" id="PF05378"/>
    </source>
</evidence>
<dbReference type="GO" id="GO:0005829">
    <property type="term" value="C:cytosol"/>
    <property type="evidence" value="ECO:0007669"/>
    <property type="project" value="TreeGrafter"/>
</dbReference>
<gene>
    <name evidence="3" type="ORF">U27_03658</name>
</gene>
<dbReference type="PANTHER" id="PTHR11365:SF2">
    <property type="entry name" value="5-OXOPROLINASE"/>
    <property type="match status" value="1"/>
</dbReference>
<dbReference type="Proteomes" id="UP000030661">
    <property type="component" value="Unassembled WGS sequence"/>
</dbReference>
<dbReference type="InterPro" id="IPR002821">
    <property type="entry name" value="Hydantoinase_A"/>
</dbReference>
<dbReference type="InterPro" id="IPR008040">
    <property type="entry name" value="Hydant_A_N"/>
</dbReference>
<dbReference type="PANTHER" id="PTHR11365">
    <property type="entry name" value="5-OXOPROLINASE RELATED"/>
    <property type="match status" value="1"/>
</dbReference>
<name>A0A081BWJ0_VECG1</name>
<feature type="domain" description="Hydantoinase/oxoprolinase N-terminal" evidence="2">
    <location>
        <begin position="5"/>
        <end position="170"/>
    </location>
</feature>
<dbReference type="GO" id="GO:0006749">
    <property type="term" value="P:glutathione metabolic process"/>
    <property type="evidence" value="ECO:0007669"/>
    <property type="project" value="TreeGrafter"/>
</dbReference>
<sequence>MSIALGIDTGGTYTDAVLIEQPDERVIAHAKALTTYHDLSLGIREAIMSVLAGKEHTTSPAAIELVGLSTTLATNAIVEGHGGRVCLLLLGYDPDLVQKYGFTQDFVTPDVVYIRGGHNEAGEETEPLDEAAVRAAILARRDRVDAFAISGFFSVRNPAHELRVRTLVEELTKRADGLATPVTCGHELTSQLNSIRRATTTVLNARLIPLLRDLIVTVRQTLDTLGIAAPLMIVKGDGSLVRAEWAMQRPIETILSGPAASVVGAWHLAGREDVWVVDVGGTTTDIAQLEGGRPRLNPEGAHVGRWQTMVEAVDIHTIGLGGDSQVTLPDQHASVRTDIVIGPRRVMPLCVLASQYPHVLSELRHQRGNRPRTDVIAAFVLAQRPGGIQLSDRDALLLEILKQGPRSLASFLNDPRLKFSIVQQVRHLSAHQAILQAGFTPTDALHVLGQFKRWNCEAARLGAELLAEWLDMTPEDFCQQVITEVSERIARELLRKSLSQDLSLPNWEHEPTARILVNLALNKQVSPALECQMRLKSPVVAIGAPVEAYVPQTVQLLHTEGVIPPYAEVANAVGAVVGGVIQRSRVLVHHLEDPDRSVFRFYLPDGYQDFADLEEGITIVKDNFSKRLEILARDAGAAQVEIHVQRQDSYASSTDQINDLYLKTELCFTAIGRPGVTAVRS</sequence>
<dbReference type="SUPFAM" id="SSF53067">
    <property type="entry name" value="Actin-like ATPase domain"/>
    <property type="match status" value="2"/>
</dbReference>
<dbReference type="STRING" id="1499967.U27_03658"/>
<organism evidence="3">
    <name type="scientific">Vecturithrix granuli</name>
    <dbReference type="NCBI Taxonomy" id="1499967"/>
    <lineage>
        <taxon>Bacteria</taxon>
        <taxon>Candidatus Moduliflexota</taxon>
        <taxon>Candidatus Vecturitrichia</taxon>
        <taxon>Candidatus Vecturitrichales</taxon>
        <taxon>Candidatus Vecturitrichaceae</taxon>
        <taxon>Candidatus Vecturithrix</taxon>
    </lineage>
</organism>
<dbReference type="Pfam" id="PF01968">
    <property type="entry name" value="Hydantoinase_A"/>
    <property type="match status" value="1"/>
</dbReference>
<dbReference type="InterPro" id="IPR045079">
    <property type="entry name" value="Oxoprolinase-like"/>
</dbReference>
<keyword evidence="4" id="KW-1185">Reference proteome</keyword>
<accession>A0A081BWJ0</accession>
<dbReference type="Pfam" id="PF05378">
    <property type="entry name" value="Hydant_A_N"/>
    <property type="match status" value="1"/>
</dbReference>
<feature type="domain" description="Hydantoinase A/oxoprolinase" evidence="1">
    <location>
        <begin position="197"/>
        <end position="499"/>
    </location>
</feature>
<reference evidence="3" key="1">
    <citation type="journal article" date="2015" name="PeerJ">
        <title>First genomic representation of candidate bacterial phylum KSB3 points to enhanced environmental sensing as a trigger of wastewater bulking.</title>
        <authorList>
            <person name="Sekiguchi Y."/>
            <person name="Ohashi A."/>
            <person name="Parks D.H."/>
            <person name="Yamauchi T."/>
            <person name="Tyson G.W."/>
            <person name="Hugenholtz P."/>
        </authorList>
    </citation>
    <scope>NUCLEOTIDE SEQUENCE [LARGE SCALE GENOMIC DNA]</scope>
</reference>
<evidence type="ECO:0000259" key="1">
    <source>
        <dbReference type="Pfam" id="PF01968"/>
    </source>
</evidence>
<evidence type="ECO:0000313" key="3">
    <source>
        <dbReference type="EMBL" id="GAK56695.1"/>
    </source>
</evidence>
<protein>
    <submittedName>
        <fullName evidence="3">Hydantoinase/oxoprolinase</fullName>
    </submittedName>
</protein>
<dbReference type="AlphaFoldDB" id="A0A081BWJ0"/>
<dbReference type="HOGENOM" id="CLU_014140_1_0_0"/>
<dbReference type="GO" id="GO:0017168">
    <property type="term" value="F:5-oxoprolinase (ATP-hydrolyzing) activity"/>
    <property type="evidence" value="ECO:0007669"/>
    <property type="project" value="TreeGrafter"/>
</dbReference>